<protein>
    <submittedName>
        <fullName evidence="2">Zinc finger BED domain-containing protein 5</fullName>
    </submittedName>
</protein>
<dbReference type="OrthoDB" id="6435379at2759"/>
<reference evidence="2 3" key="1">
    <citation type="journal article" date="2019" name="Sci. Rep.">
        <title>Orb-weaving spider Araneus ventricosus genome elucidates the spidroin gene catalogue.</title>
        <authorList>
            <person name="Kono N."/>
            <person name="Nakamura H."/>
            <person name="Ohtoshi R."/>
            <person name="Moran D.A.P."/>
            <person name="Shinohara A."/>
            <person name="Yoshida Y."/>
            <person name="Fujiwara M."/>
            <person name="Mori M."/>
            <person name="Tomita M."/>
            <person name="Arakawa K."/>
        </authorList>
    </citation>
    <scope>NUCLEOTIDE SEQUENCE [LARGE SCALE GENOMIC DNA]</scope>
</reference>
<keyword evidence="1" id="KW-0812">Transmembrane</keyword>
<evidence type="ECO:0000256" key="1">
    <source>
        <dbReference type="SAM" id="Phobius"/>
    </source>
</evidence>
<gene>
    <name evidence="2" type="primary">ZBED5_211</name>
    <name evidence="2" type="ORF">AVEN_193574_1</name>
</gene>
<keyword evidence="1" id="KW-0472">Membrane</keyword>
<dbReference type="AlphaFoldDB" id="A0A4Y2W1M6"/>
<dbReference type="EMBL" id="BGPR01054929">
    <property type="protein sequence ID" value="GBO31603.1"/>
    <property type="molecule type" value="Genomic_DNA"/>
</dbReference>
<name>A0A4Y2W1M6_ARAVE</name>
<proteinExistence type="predicted"/>
<evidence type="ECO:0000313" key="2">
    <source>
        <dbReference type="EMBL" id="GBO31603.1"/>
    </source>
</evidence>
<keyword evidence="1" id="KW-1133">Transmembrane helix</keyword>
<comment type="caution">
    <text evidence="2">The sequence shown here is derived from an EMBL/GenBank/DDBJ whole genome shotgun (WGS) entry which is preliminary data.</text>
</comment>
<keyword evidence="3" id="KW-1185">Reference proteome</keyword>
<dbReference type="PANTHER" id="PTHR45913">
    <property type="entry name" value="EPM2A-INTERACTING PROTEIN 1"/>
    <property type="match status" value="1"/>
</dbReference>
<accession>A0A4Y2W1M6</accession>
<dbReference type="Proteomes" id="UP000499080">
    <property type="component" value="Unassembled WGS sequence"/>
</dbReference>
<sequence>MKPSLLMRHLETKHPTYKQRNISFFQRLSNSPNLNSCLISTNKANEAAIEASYRISYHIAKSGKNHTIAENLVFPCIKDAVECMFGEDHVQKIKTIPLSNSTVSRRIKDMSIDIEATINERIKRAPSFQYSTDVSKLSILLVIARYLNVNELEENLLLCYPLTKRCTGEDIFNAIQDYFCENEIDWAKCCGVCTDGGKSRPGVLNLFSLAYPLISLFIFAYPLLSYPTPVRPSMQRSFYQ</sequence>
<evidence type="ECO:0000313" key="3">
    <source>
        <dbReference type="Proteomes" id="UP000499080"/>
    </source>
</evidence>
<feature type="transmembrane region" description="Helical" evidence="1">
    <location>
        <begin position="203"/>
        <end position="224"/>
    </location>
</feature>
<dbReference type="PANTHER" id="PTHR45913:SF19">
    <property type="entry name" value="LOW QUALITY PROTEIN: ZINC FINGER BED DOMAIN-CONTAINING PROTEIN 5-LIKE"/>
    <property type="match status" value="1"/>
</dbReference>
<organism evidence="2 3">
    <name type="scientific">Araneus ventricosus</name>
    <name type="common">Orbweaver spider</name>
    <name type="synonym">Epeira ventricosa</name>
    <dbReference type="NCBI Taxonomy" id="182803"/>
    <lineage>
        <taxon>Eukaryota</taxon>
        <taxon>Metazoa</taxon>
        <taxon>Ecdysozoa</taxon>
        <taxon>Arthropoda</taxon>
        <taxon>Chelicerata</taxon>
        <taxon>Arachnida</taxon>
        <taxon>Araneae</taxon>
        <taxon>Araneomorphae</taxon>
        <taxon>Entelegynae</taxon>
        <taxon>Araneoidea</taxon>
        <taxon>Araneidae</taxon>
        <taxon>Araneus</taxon>
    </lineage>
</organism>